<dbReference type="Proteomes" id="UP001220610">
    <property type="component" value="Chromosome"/>
</dbReference>
<dbReference type="EMBL" id="CP119311">
    <property type="protein sequence ID" value="WEK38087.1"/>
    <property type="molecule type" value="Genomic_DNA"/>
</dbReference>
<gene>
    <name evidence="1" type="ORF">P0Y53_11315</name>
</gene>
<evidence type="ECO:0008006" key="3">
    <source>
        <dbReference type="Google" id="ProtNLM"/>
    </source>
</evidence>
<organism evidence="1 2">
    <name type="scientific">Candidatus Pseudobacter hemicellulosilyticus</name>
    <dbReference type="NCBI Taxonomy" id="3121375"/>
    <lineage>
        <taxon>Bacteria</taxon>
        <taxon>Pseudomonadati</taxon>
        <taxon>Bacteroidota</taxon>
        <taxon>Chitinophagia</taxon>
        <taxon>Chitinophagales</taxon>
        <taxon>Chitinophagaceae</taxon>
        <taxon>Pseudobacter</taxon>
    </lineage>
</organism>
<dbReference type="AlphaFoldDB" id="A0AAJ5WYV6"/>
<evidence type="ECO:0000313" key="2">
    <source>
        <dbReference type="Proteomes" id="UP001220610"/>
    </source>
</evidence>
<protein>
    <recommendedName>
        <fullName evidence="3">Lipoprotein</fullName>
    </recommendedName>
</protein>
<sequence>MKNYLLLLLLTLPLFFACKEKKTSMKDDEVVTVTDFIEFFPEVGLTFQLADTTLRQKTTDSLLIGNKTFHQFIPDSLLKKDFGATARPKLYALGRVKEKDRETYLFFKAVAGSKRVGYLVCFSEKEQFLQGMPLVRDGFDSQASAYGQLDKKFQITTYRDKKQAGQLSFKRNVYFYNNTANEFTLIFTEPNEEIIANVINPIDTLAAKHKFAGEYVKDKRNFVSVRDGKSASEVLVFVHFEKNGGECKGELKGMARFVSNNVAVYQESGNPCSLQLSFSKTAVSLKETGGCGSYRDIRCFFEGSYPRKKAPKPESGGKKK</sequence>
<name>A0AAJ5WYV6_9BACT</name>
<accession>A0AAJ5WYV6</accession>
<proteinExistence type="predicted"/>
<reference evidence="1" key="1">
    <citation type="submission" date="2023-03" db="EMBL/GenBank/DDBJ databases">
        <title>Andean soil-derived lignocellulolytic bacterial consortium as a source of novel taxa and putative plastic-active enzymes.</title>
        <authorList>
            <person name="Diaz-Garcia L."/>
            <person name="Chuvochina M."/>
            <person name="Feuerriegel G."/>
            <person name="Bunk B."/>
            <person name="Sproer C."/>
            <person name="Streit W.R."/>
            <person name="Rodriguez L.M."/>
            <person name="Overmann J."/>
            <person name="Jimenez D.J."/>
        </authorList>
    </citation>
    <scope>NUCLEOTIDE SEQUENCE</scope>
    <source>
        <strain evidence="1">MAG 7</strain>
    </source>
</reference>
<evidence type="ECO:0000313" key="1">
    <source>
        <dbReference type="EMBL" id="WEK38087.1"/>
    </source>
</evidence>
<dbReference type="PROSITE" id="PS51257">
    <property type="entry name" value="PROKAR_LIPOPROTEIN"/>
    <property type="match status" value="1"/>
</dbReference>